<feature type="transmembrane region" description="Helical" evidence="1">
    <location>
        <begin position="152"/>
        <end position="177"/>
    </location>
</feature>
<evidence type="ECO:0000313" key="2">
    <source>
        <dbReference type="EMBL" id="KAK9834392.1"/>
    </source>
</evidence>
<feature type="transmembrane region" description="Helical" evidence="1">
    <location>
        <begin position="189"/>
        <end position="215"/>
    </location>
</feature>
<feature type="transmembrane region" description="Helical" evidence="1">
    <location>
        <begin position="58"/>
        <end position="86"/>
    </location>
</feature>
<proteinExistence type="predicted"/>
<keyword evidence="1" id="KW-0812">Transmembrane</keyword>
<keyword evidence="1" id="KW-1133">Transmembrane helix</keyword>
<accession>A0AAW1RM80</accession>
<dbReference type="Proteomes" id="UP001438707">
    <property type="component" value="Unassembled WGS sequence"/>
</dbReference>
<evidence type="ECO:0000256" key="1">
    <source>
        <dbReference type="SAM" id="Phobius"/>
    </source>
</evidence>
<protein>
    <submittedName>
        <fullName evidence="2">Uncharacterized protein</fullName>
    </submittedName>
</protein>
<name>A0AAW1RM80_9CHLO</name>
<reference evidence="2 3" key="1">
    <citation type="journal article" date="2024" name="Nat. Commun.">
        <title>Phylogenomics reveals the evolutionary origins of lichenization in chlorophyte algae.</title>
        <authorList>
            <person name="Puginier C."/>
            <person name="Libourel C."/>
            <person name="Otte J."/>
            <person name="Skaloud P."/>
            <person name="Haon M."/>
            <person name="Grisel S."/>
            <person name="Petersen M."/>
            <person name="Berrin J.G."/>
            <person name="Delaux P.M."/>
            <person name="Dal Grande F."/>
            <person name="Keller J."/>
        </authorList>
    </citation>
    <scope>NUCLEOTIDE SEQUENCE [LARGE SCALE GENOMIC DNA]</scope>
    <source>
        <strain evidence="2 3">SAG 2145</strain>
    </source>
</reference>
<dbReference type="AlphaFoldDB" id="A0AAW1RM80"/>
<feature type="transmembrane region" description="Helical" evidence="1">
    <location>
        <begin position="123"/>
        <end position="146"/>
    </location>
</feature>
<comment type="caution">
    <text evidence="2">The sequence shown here is derived from an EMBL/GenBank/DDBJ whole genome shotgun (WGS) entry which is preliminary data.</text>
</comment>
<organism evidence="2 3">
    <name type="scientific">Apatococcus lobatus</name>
    <dbReference type="NCBI Taxonomy" id="904363"/>
    <lineage>
        <taxon>Eukaryota</taxon>
        <taxon>Viridiplantae</taxon>
        <taxon>Chlorophyta</taxon>
        <taxon>core chlorophytes</taxon>
        <taxon>Trebouxiophyceae</taxon>
        <taxon>Chlorellales</taxon>
        <taxon>Chlorellaceae</taxon>
        <taxon>Apatococcus</taxon>
    </lineage>
</organism>
<evidence type="ECO:0000313" key="3">
    <source>
        <dbReference type="Proteomes" id="UP001438707"/>
    </source>
</evidence>
<sequence length="248" mass="26473">MHTLQISGADALKAEALAAPHSSHHSVAPVRFSCDQTRSITLRHSSHKRGRGAMASKFGPIVLFSLFLVLTGLGGWCCLLGGASYIQHQATAIATLLNANSAAATYFDIMPMNSPGRIISYEWFKAVLQVLTLLFVAGVLASGQIFRFRMAMIGLLAVLASLWCDSCQTMYYTYLVLNQNMTALMIPKAIIRAVEAFFSGCIISAAVDFGLIIALGTGIGQAEPVDTYAYPKDPVHPVSTTASPAGTI</sequence>
<keyword evidence="3" id="KW-1185">Reference proteome</keyword>
<keyword evidence="1" id="KW-0472">Membrane</keyword>
<gene>
    <name evidence="2" type="ORF">WJX74_000696</name>
</gene>
<dbReference type="EMBL" id="JALJOS010000009">
    <property type="protein sequence ID" value="KAK9834392.1"/>
    <property type="molecule type" value="Genomic_DNA"/>
</dbReference>